<protein>
    <recommendedName>
        <fullName evidence="3">Acyltransferase</fullName>
    </recommendedName>
</protein>
<dbReference type="Proteomes" id="UP000452321">
    <property type="component" value="Unassembled WGS sequence"/>
</dbReference>
<gene>
    <name evidence="1" type="ORF">GLW30_03085</name>
</gene>
<dbReference type="AlphaFoldDB" id="A0A6B1IKF4"/>
<evidence type="ECO:0000313" key="2">
    <source>
        <dbReference type="Proteomes" id="UP000452321"/>
    </source>
</evidence>
<dbReference type="Pfam" id="PF00132">
    <property type="entry name" value="Hexapep"/>
    <property type="match status" value="1"/>
</dbReference>
<comment type="caution">
    <text evidence="1">The sequence shown here is derived from an EMBL/GenBank/DDBJ whole genome shotgun (WGS) entry which is preliminary data.</text>
</comment>
<dbReference type="PANTHER" id="PTHR43300">
    <property type="entry name" value="ACETYLTRANSFERASE"/>
    <property type="match status" value="1"/>
</dbReference>
<evidence type="ECO:0000313" key="1">
    <source>
        <dbReference type="EMBL" id="MYL66712.1"/>
    </source>
</evidence>
<name>A0A6B1IKF4_9EURY</name>
<sequence length="90" mass="9205">MIGRNVTISGGVSFVSHSDCNRSPWLKEKFPRETGAITVEDGAWIGFGATILPGVTIASQSVVAAGAVVTDDTVSQTVVGGCPATQVSKI</sequence>
<dbReference type="InterPro" id="IPR011004">
    <property type="entry name" value="Trimer_LpxA-like_sf"/>
</dbReference>
<dbReference type="EMBL" id="WMFC01000003">
    <property type="protein sequence ID" value="MYL66712.1"/>
    <property type="molecule type" value="Genomic_DNA"/>
</dbReference>
<organism evidence="1 2">
    <name type="scientific">Halorubrum distributum</name>
    <dbReference type="NCBI Taxonomy" id="29283"/>
    <lineage>
        <taxon>Archaea</taxon>
        <taxon>Methanobacteriati</taxon>
        <taxon>Methanobacteriota</taxon>
        <taxon>Stenosarchaea group</taxon>
        <taxon>Halobacteria</taxon>
        <taxon>Halobacteriales</taxon>
        <taxon>Haloferacaceae</taxon>
        <taxon>Halorubrum</taxon>
        <taxon>Halorubrum distributum group</taxon>
    </lineage>
</organism>
<accession>A0A6B1IKF4</accession>
<dbReference type="PANTHER" id="PTHR43300:SF11">
    <property type="entry name" value="ACETYLTRANSFERASE RV3034C-RELATED"/>
    <property type="match status" value="1"/>
</dbReference>
<evidence type="ECO:0008006" key="3">
    <source>
        <dbReference type="Google" id="ProtNLM"/>
    </source>
</evidence>
<dbReference type="SUPFAM" id="SSF51161">
    <property type="entry name" value="Trimeric LpxA-like enzymes"/>
    <property type="match status" value="1"/>
</dbReference>
<dbReference type="InterPro" id="IPR001451">
    <property type="entry name" value="Hexapep"/>
</dbReference>
<dbReference type="InterPro" id="IPR050179">
    <property type="entry name" value="Trans_hexapeptide_repeat"/>
</dbReference>
<dbReference type="Gene3D" id="2.160.10.10">
    <property type="entry name" value="Hexapeptide repeat proteins"/>
    <property type="match status" value="1"/>
</dbReference>
<reference evidence="1 2" key="1">
    <citation type="submission" date="2019-11" db="EMBL/GenBank/DDBJ databases">
        <title>Genome sequences of 17 halophilic strains isolated from different environments.</title>
        <authorList>
            <person name="Furrow R.E."/>
        </authorList>
    </citation>
    <scope>NUCLEOTIDE SEQUENCE [LARGE SCALE GENOMIC DNA]</scope>
    <source>
        <strain evidence="1 2">22502_06_Cabo</strain>
    </source>
</reference>
<dbReference type="CDD" id="cd04647">
    <property type="entry name" value="LbH_MAT_like"/>
    <property type="match status" value="1"/>
</dbReference>
<proteinExistence type="predicted"/>